<dbReference type="InterPro" id="IPR007627">
    <property type="entry name" value="RNA_pol_sigma70_r2"/>
</dbReference>
<organism evidence="7 8">
    <name type="scientific">Zobellia galactanivorans (strain DSM 12802 / CCUG 47099 / CIP 106680 / NCIMB 13871 / Dsij)</name>
    <dbReference type="NCBI Taxonomy" id="63186"/>
    <lineage>
        <taxon>Bacteria</taxon>
        <taxon>Pseudomonadati</taxon>
        <taxon>Bacteroidota</taxon>
        <taxon>Flavobacteriia</taxon>
        <taxon>Flavobacteriales</taxon>
        <taxon>Flavobacteriaceae</taxon>
        <taxon>Zobellia</taxon>
    </lineage>
</organism>
<keyword evidence="3" id="KW-0731">Sigma factor</keyword>
<dbReference type="GO" id="GO:0003677">
    <property type="term" value="F:DNA binding"/>
    <property type="evidence" value="ECO:0007669"/>
    <property type="project" value="InterPro"/>
</dbReference>
<evidence type="ECO:0000256" key="1">
    <source>
        <dbReference type="ARBA" id="ARBA00010641"/>
    </source>
</evidence>
<protein>
    <submittedName>
        <fullName evidence="7">RNA polymerase ECF-type sigma factor</fullName>
    </submittedName>
</protein>
<dbReference type="Pfam" id="PF08281">
    <property type="entry name" value="Sigma70_r4_2"/>
    <property type="match status" value="1"/>
</dbReference>
<dbReference type="Proteomes" id="UP000008898">
    <property type="component" value="Chromosome"/>
</dbReference>
<evidence type="ECO:0000256" key="2">
    <source>
        <dbReference type="ARBA" id="ARBA00023015"/>
    </source>
</evidence>
<evidence type="ECO:0000313" key="8">
    <source>
        <dbReference type="Proteomes" id="UP000008898"/>
    </source>
</evidence>
<dbReference type="PANTHER" id="PTHR43133">
    <property type="entry name" value="RNA POLYMERASE ECF-TYPE SIGMA FACTO"/>
    <property type="match status" value="1"/>
</dbReference>
<sequence length="189" mass="22205">MTEEAMLAGLVAGQEKVFDYIFRKYYKNLCIRANAYVQDLDKAQSLVQDCFVKLWTKREEAGSITNLSSYLSFMVRNRCIDYIRKTESLRILHDNVKYESVEIEFEDILTSTSFEDNLRHLIAQLPKRSRLAFEYSRFENLTYKEIAEKMDISNKAVEALIARALRMLRKDLKPYLSTLVLPLLFLSLY</sequence>
<reference evidence="7 8" key="2">
    <citation type="journal article" date="2012" name="Environ. Microbiol.">
        <title>Characterization of the first alginolytic operons in a marine bacterium: from their emergence in marine Flavobacteriia to their independent transfers to marine Proteobacteria and human gut Bacteroides.</title>
        <authorList>
            <person name="Thomas F."/>
            <person name="Barbeyron T."/>
            <person name="Tonon T."/>
            <person name="Genicot S."/>
            <person name="Czjzek M."/>
            <person name="Michel G."/>
        </authorList>
    </citation>
    <scope>NUCLEOTIDE SEQUENCE [LARGE SCALE GENOMIC DNA]</scope>
    <source>
        <strain evidence="8">DSM 12802 / CCUG 47099 / CIP 106680 / NCIMB 13871 / Dsij</strain>
    </source>
</reference>
<dbReference type="STRING" id="63186.ZOBELLIA_3528"/>
<proteinExistence type="inferred from homology"/>
<dbReference type="InterPro" id="IPR014327">
    <property type="entry name" value="RNA_pol_sigma70_bacteroid"/>
</dbReference>
<accession>G0L8L7</accession>
<dbReference type="KEGG" id="zga:ZOBELLIA_3528"/>
<evidence type="ECO:0000256" key="3">
    <source>
        <dbReference type="ARBA" id="ARBA00023082"/>
    </source>
</evidence>
<dbReference type="InterPro" id="IPR036388">
    <property type="entry name" value="WH-like_DNA-bd_sf"/>
</dbReference>
<evidence type="ECO:0000259" key="5">
    <source>
        <dbReference type="Pfam" id="PF04542"/>
    </source>
</evidence>
<reference evidence="8" key="1">
    <citation type="submission" date="2009-07" db="EMBL/GenBank/DDBJ databases">
        <title>Complete genome sequence of Zobellia galactanivorans Dsij.</title>
        <authorList>
            <consortium name="Genoscope - CEA"/>
        </authorList>
    </citation>
    <scope>NUCLEOTIDE SEQUENCE [LARGE SCALE GENOMIC DNA]</scope>
    <source>
        <strain evidence="8">DSM 12802 / CCUG 47099 / CIP 106680 / NCIMB 13871 / Dsij</strain>
    </source>
</reference>
<comment type="similarity">
    <text evidence="1">Belongs to the sigma-70 factor family. ECF subfamily.</text>
</comment>
<dbReference type="InterPro" id="IPR014284">
    <property type="entry name" value="RNA_pol_sigma-70_dom"/>
</dbReference>
<evidence type="ECO:0000259" key="6">
    <source>
        <dbReference type="Pfam" id="PF08281"/>
    </source>
</evidence>
<dbReference type="GO" id="GO:0016987">
    <property type="term" value="F:sigma factor activity"/>
    <property type="evidence" value="ECO:0007669"/>
    <property type="project" value="UniProtKB-KW"/>
</dbReference>
<evidence type="ECO:0000256" key="4">
    <source>
        <dbReference type="ARBA" id="ARBA00023163"/>
    </source>
</evidence>
<keyword evidence="8" id="KW-1185">Reference proteome</keyword>
<evidence type="ECO:0000313" key="7">
    <source>
        <dbReference type="EMBL" id="CAZ97666.1"/>
    </source>
</evidence>
<name>G0L8L7_ZOBGA</name>
<feature type="domain" description="RNA polymerase sigma-70 region 2" evidence="5">
    <location>
        <begin position="22"/>
        <end position="86"/>
    </location>
</feature>
<keyword evidence="2" id="KW-0805">Transcription regulation</keyword>
<dbReference type="InterPro" id="IPR013249">
    <property type="entry name" value="RNA_pol_sigma70_r4_t2"/>
</dbReference>
<dbReference type="Gene3D" id="1.10.10.10">
    <property type="entry name" value="Winged helix-like DNA-binding domain superfamily/Winged helix DNA-binding domain"/>
    <property type="match status" value="1"/>
</dbReference>
<dbReference type="Gene3D" id="1.10.1740.10">
    <property type="match status" value="1"/>
</dbReference>
<dbReference type="PATRIC" id="fig|63186.3.peg.3444"/>
<dbReference type="InterPro" id="IPR013324">
    <property type="entry name" value="RNA_pol_sigma_r3/r4-like"/>
</dbReference>
<dbReference type="InterPro" id="IPR013325">
    <property type="entry name" value="RNA_pol_sigma_r2"/>
</dbReference>
<dbReference type="HOGENOM" id="CLU_047691_4_2_10"/>
<dbReference type="SUPFAM" id="SSF88946">
    <property type="entry name" value="Sigma2 domain of RNA polymerase sigma factors"/>
    <property type="match status" value="1"/>
</dbReference>
<dbReference type="PANTHER" id="PTHR43133:SF46">
    <property type="entry name" value="RNA POLYMERASE SIGMA-70 FACTOR ECF SUBFAMILY"/>
    <property type="match status" value="1"/>
</dbReference>
<feature type="domain" description="RNA polymerase sigma factor 70 region 4 type 2" evidence="6">
    <location>
        <begin position="117"/>
        <end position="168"/>
    </location>
</feature>
<dbReference type="CDD" id="cd06171">
    <property type="entry name" value="Sigma70_r4"/>
    <property type="match status" value="1"/>
</dbReference>
<dbReference type="EMBL" id="FP476056">
    <property type="protein sequence ID" value="CAZ97666.1"/>
    <property type="molecule type" value="Genomic_DNA"/>
</dbReference>
<dbReference type="InterPro" id="IPR039425">
    <property type="entry name" value="RNA_pol_sigma-70-like"/>
</dbReference>
<dbReference type="NCBIfam" id="TIGR02985">
    <property type="entry name" value="Sig70_bacteroi1"/>
    <property type="match status" value="1"/>
</dbReference>
<keyword evidence="4" id="KW-0804">Transcription</keyword>
<gene>
    <name evidence="7" type="ordered locus">zobellia_3528</name>
</gene>
<dbReference type="Pfam" id="PF04542">
    <property type="entry name" value="Sigma70_r2"/>
    <property type="match status" value="1"/>
</dbReference>
<dbReference type="SUPFAM" id="SSF88659">
    <property type="entry name" value="Sigma3 and sigma4 domains of RNA polymerase sigma factors"/>
    <property type="match status" value="1"/>
</dbReference>
<dbReference type="NCBIfam" id="TIGR02937">
    <property type="entry name" value="sigma70-ECF"/>
    <property type="match status" value="1"/>
</dbReference>
<dbReference type="AlphaFoldDB" id="G0L8L7"/>
<dbReference type="GO" id="GO:0006352">
    <property type="term" value="P:DNA-templated transcription initiation"/>
    <property type="evidence" value="ECO:0007669"/>
    <property type="project" value="InterPro"/>
</dbReference>